<dbReference type="GO" id="GO:0000976">
    <property type="term" value="F:transcription cis-regulatory region binding"/>
    <property type="evidence" value="ECO:0007669"/>
    <property type="project" value="TreeGrafter"/>
</dbReference>
<dbReference type="Proteomes" id="UP000799437">
    <property type="component" value="Unassembled WGS sequence"/>
</dbReference>
<dbReference type="GO" id="GO:0000981">
    <property type="term" value="F:DNA-binding transcription factor activity, RNA polymerase II-specific"/>
    <property type="evidence" value="ECO:0007669"/>
    <property type="project" value="InterPro"/>
</dbReference>
<sequence length="412" mass="46414">MNKANPVCGTCRRKSRRCDRGKPSCQRCISKGLLCEGYETKFKVYDVAKGPKKRRVAEQSKVNTVGKAKERLWSLKRSSSLYRPPGRDRIDIILCEALVVVRDPRLNPFRRYVLPLAHQDASLLHAILGLSACHIPASEFLEHSFLLKEEFLGLIETEEDLTLSIILLLLLQDICETGTSSHGTHLNGVAFLCSRIASRKSAQNQLRNFLVSSLACLQIMIGCPTEIFLVHSEVLCGGKAWLAGQLHPVAFQRRLEALEQQLRDFDVTTADYPSDDPSWASLAEAFRHATLLRIARFPNSFSIPCDADLIKSSVSAILDTAASIPVDSAIYKRLVFPLFMAAVETSSKHQLHYARICLENCRKATEIKQPAMCNILDKVWDVRQITDGKRNVPWMEYTCSARLQRQHDYLCL</sequence>
<dbReference type="RefSeq" id="XP_033600240.1">
    <property type="nucleotide sequence ID" value="XM_033746106.1"/>
</dbReference>
<keyword evidence="2" id="KW-0539">Nucleus</keyword>
<evidence type="ECO:0000313" key="4">
    <source>
        <dbReference type="EMBL" id="KAF2757789.1"/>
    </source>
</evidence>
<dbReference type="GeneID" id="54487160"/>
<name>A0A6A6W6H1_9PEZI</name>
<gene>
    <name evidence="4" type="ORF">EJ05DRAFT_493356</name>
</gene>
<reference evidence="4" key="1">
    <citation type="journal article" date="2020" name="Stud. Mycol.">
        <title>101 Dothideomycetes genomes: a test case for predicting lifestyles and emergence of pathogens.</title>
        <authorList>
            <person name="Haridas S."/>
            <person name="Albert R."/>
            <person name="Binder M."/>
            <person name="Bloem J."/>
            <person name="Labutti K."/>
            <person name="Salamov A."/>
            <person name="Andreopoulos B."/>
            <person name="Baker S."/>
            <person name="Barry K."/>
            <person name="Bills G."/>
            <person name="Bluhm B."/>
            <person name="Cannon C."/>
            <person name="Castanera R."/>
            <person name="Culley D."/>
            <person name="Daum C."/>
            <person name="Ezra D."/>
            <person name="Gonzalez J."/>
            <person name="Henrissat B."/>
            <person name="Kuo A."/>
            <person name="Liang C."/>
            <person name="Lipzen A."/>
            <person name="Lutzoni F."/>
            <person name="Magnuson J."/>
            <person name="Mondo S."/>
            <person name="Nolan M."/>
            <person name="Ohm R."/>
            <person name="Pangilinan J."/>
            <person name="Park H.-J."/>
            <person name="Ramirez L."/>
            <person name="Alfaro M."/>
            <person name="Sun H."/>
            <person name="Tritt A."/>
            <person name="Yoshinaga Y."/>
            <person name="Zwiers L.-H."/>
            <person name="Turgeon B."/>
            <person name="Goodwin S."/>
            <person name="Spatafora J."/>
            <person name="Crous P."/>
            <person name="Grigoriev I."/>
        </authorList>
    </citation>
    <scope>NUCLEOTIDE SEQUENCE</scope>
    <source>
        <strain evidence="4">CBS 121739</strain>
    </source>
</reference>
<dbReference type="InterPro" id="IPR021858">
    <property type="entry name" value="Fun_TF"/>
</dbReference>
<dbReference type="CDD" id="cd00067">
    <property type="entry name" value="GAL4"/>
    <property type="match status" value="1"/>
</dbReference>
<keyword evidence="5" id="KW-1185">Reference proteome</keyword>
<evidence type="ECO:0000313" key="5">
    <source>
        <dbReference type="Proteomes" id="UP000799437"/>
    </source>
</evidence>
<evidence type="ECO:0000256" key="1">
    <source>
        <dbReference type="ARBA" id="ARBA00004123"/>
    </source>
</evidence>
<dbReference type="AlphaFoldDB" id="A0A6A6W6H1"/>
<dbReference type="GO" id="GO:0045944">
    <property type="term" value="P:positive regulation of transcription by RNA polymerase II"/>
    <property type="evidence" value="ECO:0007669"/>
    <property type="project" value="TreeGrafter"/>
</dbReference>
<evidence type="ECO:0000256" key="2">
    <source>
        <dbReference type="ARBA" id="ARBA00023242"/>
    </source>
</evidence>
<dbReference type="PROSITE" id="PS50048">
    <property type="entry name" value="ZN2_CY6_FUNGAL_2"/>
    <property type="match status" value="1"/>
</dbReference>
<dbReference type="PANTHER" id="PTHR37534:SF49">
    <property type="entry name" value="LYSINE BIOSYNTHESIS REGULATORY PROTEIN LYS14"/>
    <property type="match status" value="1"/>
</dbReference>
<dbReference type="Pfam" id="PF11951">
    <property type="entry name" value="Fungal_trans_2"/>
    <property type="match status" value="1"/>
</dbReference>
<dbReference type="InterPro" id="IPR001138">
    <property type="entry name" value="Zn2Cys6_DnaBD"/>
</dbReference>
<evidence type="ECO:0000259" key="3">
    <source>
        <dbReference type="PROSITE" id="PS50048"/>
    </source>
</evidence>
<dbReference type="OrthoDB" id="25818at2759"/>
<organism evidence="4 5">
    <name type="scientific">Pseudovirgaria hyperparasitica</name>
    <dbReference type="NCBI Taxonomy" id="470096"/>
    <lineage>
        <taxon>Eukaryota</taxon>
        <taxon>Fungi</taxon>
        <taxon>Dikarya</taxon>
        <taxon>Ascomycota</taxon>
        <taxon>Pezizomycotina</taxon>
        <taxon>Dothideomycetes</taxon>
        <taxon>Dothideomycetes incertae sedis</taxon>
        <taxon>Acrospermales</taxon>
        <taxon>Acrospermaceae</taxon>
        <taxon>Pseudovirgaria</taxon>
    </lineage>
</organism>
<dbReference type="SUPFAM" id="SSF57701">
    <property type="entry name" value="Zn2/Cys6 DNA-binding domain"/>
    <property type="match status" value="1"/>
</dbReference>
<protein>
    <recommendedName>
        <fullName evidence="3">Zn(2)-C6 fungal-type domain-containing protein</fullName>
    </recommendedName>
</protein>
<dbReference type="InterPro" id="IPR036864">
    <property type="entry name" value="Zn2-C6_fun-type_DNA-bd_sf"/>
</dbReference>
<dbReference type="SMART" id="SM00066">
    <property type="entry name" value="GAL4"/>
    <property type="match status" value="1"/>
</dbReference>
<dbReference type="EMBL" id="ML996573">
    <property type="protein sequence ID" value="KAF2757789.1"/>
    <property type="molecule type" value="Genomic_DNA"/>
</dbReference>
<comment type="subcellular location">
    <subcellularLocation>
        <location evidence="1">Nucleus</location>
    </subcellularLocation>
</comment>
<proteinExistence type="predicted"/>
<accession>A0A6A6W6H1</accession>
<feature type="domain" description="Zn(2)-C6 fungal-type" evidence="3">
    <location>
        <begin position="7"/>
        <end position="35"/>
    </location>
</feature>
<dbReference type="GO" id="GO:0005634">
    <property type="term" value="C:nucleus"/>
    <property type="evidence" value="ECO:0007669"/>
    <property type="project" value="UniProtKB-SubCell"/>
</dbReference>
<dbReference type="Gene3D" id="4.10.240.10">
    <property type="entry name" value="Zn(2)-C6 fungal-type DNA-binding domain"/>
    <property type="match status" value="1"/>
</dbReference>
<dbReference type="GO" id="GO:0008270">
    <property type="term" value="F:zinc ion binding"/>
    <property type="evidence" value="ECO:0007669"/>
    <property type="project" value="InterPro"/>
</dbReference>
<dbReference type="Pfam" id="PF00172">
    <property type="entry name" value="Zn_clus"/>
    <property type="match status" value="1"/>
</dbReference>
<dbReference type="PANTHER" id="PTHR37534">
    <property type="entry name" value="TRANSCRIPTIONAL ACTIVATOR PROTEIN UGA3"/>
    <property type="match status" value="1"/>
</dbReference>